<dbReference type="GO" id="GO:0031956">
    <property type="term" value="F:medium-chain fatty acid-CoA ligase activity"/>
    <property type="evidence" value="ECO:0007669"/>
    <property type="project" value="TreeGrafter"/>
</dbReference>
<evidence type="ECO:0000259" key="2">
    <source>
        <dbReference type="Pfam" id="PF00501"/>
    </source>
</evidence>
<organism evidence="3 4">
    <name type="scientific">Coniophora puteana (strain RWD-64-598)</name>
    <name type="common">Brown rot fungus</name>
    <dbReference type="NCBI Taxonomy" id="741705"/>
    <lineage>
        <taxon>Eukaryota</taxon>
        <taxon>Fungi</taxon>
        <taxon>Dikarya</taxon>
        <taxon>Basidiomycota</taxon>
        <taxon>Agaricomycotina</taxon>
        <taxon>Agaricomycetes</taxon>
        <taxon>Agaricomycetidae</taxon>
        <taxon>Boletales</taxon>
        <taxon>Coniophorineae</taxon>
        <taxon>Coniophoraceae</taxon>
        <taxon>Coniophora</taxon>
    </lineage>
</organism>
<dbReference type="RefSeq" id="XP_007770678.1">
    <property type="nucleotide sequence ID" value="XM_007772488.1"/>
</dbReference>
<comment type="caution">
    <text evidence="3">The sequence shown here is derived from an EMBL/GenBank/DDBJ whole genome shotgun (WGS) entry which is preliminary data.</text>
</comment>
<keyword evidence="4" id="KW-1185">Reference proteome</keyword>
<dbReference type="SUPFAM" id="SSF56801">
    <property type="entry name" value="Acetyl-CoA synthetase-like"/>
    <property type="match status" value="1"/>
</dbReference>
<comment type="similarity">
    <text evidence="1">Belongs to the ATP-dependent AMP-binding enzyme family.</text>
</comment>
<name>A0A5M3MIW6_CONPW</name>
<protein>
    <submittedName>
        <fullName evidence="3">Acetyl-CoA synthetase-like protein</fullName>
    </submittedName>
</protein>
<sequence length="578" mass="63594">MASSTSSPNNHFLSFLLSRFSDRSVASTRRVFFRLADRHVRSSVVTGDEGPLEWDEITDRALEEHLLAFRGYFERELRSRGVKDKEVVPLWLTGRRYEDMLAIFSISLAGFVPKVISTLYTASSVVEMLSPNDNSATVVVSDPAVTQMARESLAGKQTQYTLVELPDLSALPPVPESASIRDNFPSVFSADAAAIYHSSGTTSLSAPKSIIISHASLLNNALHKMPSCAFQGSYDSQEVVNTFSNMALVATVLIETAAIAHGACVVHAPFFRDVTPDEVLLMVKNCGLNRIIMFGNSMTKHLSAARNNETLWNTLKAMRQVTYCGIAISDEEDRYARKNGLPMTTFYGSTELGPQLTSVIGTEENDMLVRKAAGATTEFVVPKDMELESSQAQLYEAVVSASSPEAPHHTFIRADGYYHTDDLFDQPAPGLYRWRGRTGDFIKQAEGYPLFLNAKHIEENVQIICSDFVTGAAVVAAPLGLPCLIVEAGSAGRDVDKEGIKRRVLERITPFNATLMAHERFTDSRLLLVVDEGTIPKNKMKGNVRRPATAAAFKMELLALERAFREYRKVNGANGGYN</sequence>
<evidence type="ECO:0000313" key="3">
    <source>
        <dbReference type="EMBL" id="EIW78927.1"/>
    </source>
</evidence>
<dbReference type="EMBL" id="JH711581">
    <property type="protein sequence ID" value="EIW78927.1"/>
    <property type="molecule type" value="Genomic_DNA"/>
</dbReference>
<dbReference type="Proteomes" id="UP000053558">
    <property type="component" value="Unassembled WGS sequence"/>
</dbReference>
<dbReference type="GeneID" id="19203485"/>
<dbReference type="OrthoDB" id="429813at2759"/>
<dbReference type="Pfam" id="PF00501">
    <property type="entry name" value="AMP-binding"/>
    <property type="match status" value="1"/>
</dbReference>
<dbReference type="InterPro" id="IPR042099">
    <property type="entry name" value="ANL_N_sf"/>
</dbReference>
<dbReference type="Pfam" id="PF23562">
    <property type="entry name" value="AMP-binding_C_3"/>
    <property type="match status" value="1"/>
</dbReference>
<dbReference type="KEGG" id="cput:CONPUDRAFT_155626"/>
<dbReference type="Gene3D" id="3.40.50.12780">
    <property type="entry name" value="N-terminal domain of ligase-like"/>
    <property type="match status" value="1"/>
</dbReference>
<dbReference type="OMA" id="EFVGMTR"/>
<feature type="domain" description="AMP-dependent synthetase/ligase" evidence="2">
    <location>
        <begin position="77"/>
        <end position="366"/>
    </location>
</feature>
<evidence type="ECO:0000256" key="1">
    <source>
        <dbReference type="ARBA" id="ARBA00006432"/>
    </source>
</evidence>
<dbReference type="PANTHER" id="PTHR43201">
    <property type="entry name" value="ACYL-COA SYNTHETASE"/>
    <property type="match status" value="1"/>
</dbReference>
<dbReference type="InterPro" id="IPR000873">
    <property type="entry name" value="AMP-dep_synth/lig_dom"/>
</dbReference>
<dbReference type="PANTHER" id="PTHR43201:SF8">
    <property type="entry name" value="ACYL-COA SYNTHETASE FAMILY MEMBER 3"/>
    <property type="match status" value="1"/>
</dbReference>
<reference evidence="4" key="1">
    <citation type="journal article" date="2012" name="Science">
        <title>The Paleozoic origin of enzymatic lignin decomposition reconstructed from 31 fungal genomes.</title>
        <authorList>
            <person name="Floudas D."/>
            <person name="Binder M."/>
            <person name="Riley R."/>
            <person name="Barry K."/>
            <person name="Blanchette R.A."/>
            <person name="Henrissat B."/>
            <person name="Martinez A.T."/>
            <person name="Otillar R."/>
            <person name="Spatafora J.W."/>
            <person name="Yadav J.S."/>
            <person name="Aerts A."/>
            <person name="Benoit I."/>
            <person name="Boyd A."/>
            <person name="Carlson A."/>
            <person name="Copeland A."/>
            <person name="Coutinho P.M."/>
            <person name="de Vries R.P."/>
            <person name="Ferreira P."/>
            <person name="Findley K."/>
            <person name="Foster B."/>
            <person name="Gaskell J."/>
            <person name="Glotzer D."/>
            <person name="Gorecki P."/>
            <person name="Heitman J."/>
            <person name="Hesse C."/>
            <person name="Hori C."/>
            <person name="Igarashi K."/>
            <person name="Jurgens J.A."/>
            <person name="Kallen N."/>
            <person name="Kersten P."/>
            <person name="Kohler A."/>
            <person name="Kuees U."/>
            <person name="Kumar T.K.A."/>
            <person name="Kuo A."/>
            <person name="LaButti K."/>
            <person name="Larrondo L.F."/>
            <person name="Lindquist E."/>
            <person name="Ling A."/>
            <person name="Lombard V."/>
            <person name="Lucas S."/>
            <person name="Lundell T."/>
            <person name="Martin R."/>
            <person name="McLaughlin D.J."/>
            <person name="Morgenstern I."/>
            <person name="Morin E."/>
            <person name="Murat C."/>
            <person name="Nagy L.G."/>
            <person name="Nolan M."/>
            <person name="Ohm R.A."/>
            <person name="Patyshakuliyeva A."/>
            <person name="Rokas A."/>
            <person name="Ruiz-Duenas F.J."/>
            <person name="Sabat G."/>
            <person name="Salamov A."/>
            <person name="Samejima M."/>
            <person name="Schmutz J."/>
            <person name="Slot J.C."/>
            <person name="St John F."/>
            <person name="Stenlid J."/>
            <person name="Sun H."/>
            <person name="Sun S."/>
            <person name="Syed K."/>
            <person name="Tsang A."/>
            <person name="Wiebenga A."/>
            <person name="Young D."/>
            <person name="Pisabarro A."/>
            <person name="Eastwood D.C."/>
            <person name="Martin F."/>
            <person name="Cullen D."/>
            <person name="Grigoriev I.V."/>
            <person name="Hibbett D.S."/>
        </authorList>
    </citation>
    <scope>NUCLEOTIDE SEQUENCE [LARGE SCALE GENOMIC DNA]</scope>
    <source>
        <strain evidence="4">RWD-64-598 SS2</strain>
    </source>
</reference>
<gene>
    <name evidence="3" type="ORF">CONPUDRAFT_155626</name>
</gene>
<accession>A0A5M3MIW6</accession>
<evidence type="ECO:0000313" key="4">
    <source>
        <dbReference type="Proteomes" id="UP000053558"/>
    </source>
</evidence>
<dbReference type="AlphaFoldDB" id="A0A5M3MIW6"/>
<proteinExistence type="inferred from homology"/>
<dbReference type="GO" id="GO:0006631">
    <property type="term" value="P:fatty acid metabolic process"/>
    <property type="evidence" value="ECO:0007669"/>
    <property type="project" value="TreeGrafter"/>
</dbReference>